<organism evidence="3 4">
    <name type="scientific">Trichoderma guizhouense</name>
    <dbReference type="NCBI Taxonomy" id="1491466"/>
    <lineage>
        <taxon>Eukaryota</taxon>
        <taxon>Fungi</taxon>
        <taxon>Dikarya</taxon>
        <taxon>Ascomycota</taxon>
        <taxon>Pezizomycotina</taxon>
        <taxon>Sordariomycetes</taxon>
        <taxon>Hypocreomycetidae</taxon>
        <taxon>Hypocreales</taxon>
        <taxon>Hypocreaceae</taxon>
        <taxon>Trichoderma</taxon>
    </lineage>
</organism>
<dbReference type="GO" id="GO:0005634">
    <property type="term" value="C:nucleus"/>
    <property type="evidence" value="ECO:0007669"/>
    <property type="project" value="TreeGrafter"/>
</dbReference>
<name>A0A1T3CV32_9HYPO</name>
<dbReference type="Pfam" id="PF21762">
    <property type="entry name" value="DEDDh_C"/>
    <property type="match status" value="1"/>
</dbReference>
<sequence length="325" mass="35860">MTSVPGQHTGILREENIALRQILGYRLGTLTSSPYRLPSIGQCLPGTSIKDILLVGVDVDTGGGYEAISEEQSFYIGISIFDTRSLTKQPKDLGDAVKSYQFINNNSKPCRWAAKSFLFGESKLIELSDLPASFFLLTQGRDYVLVAHGIDMDIKFFNNLSPQIANGACYILDTVKAVQYPLQLYYRYSLENLLDEFNIRYAKLHAAGNDAHFALKALLMIAVRDGQMASAPETTTTPIHQDLFRILDAIAHAPVAIPIWTEIPPTASHTPQTKPKLGIFAKRRLRAAAKAARKASQELPYIDELNGQGDYDGENQDKTAGELPP</sequence>
<dbReference type="SUPFAM" id="SSF53098">
    <property type="entry name" value="Ribonuclease H-like"/>
    <property type="match status" value="1"/>
</dbReference>
<dbReference type="PANTHER" id="PTHR28083:SF1">
    <property type="entry name" value="GOOD FOR FULL DBP5 ACTIVITY PROTEIN 2"/>
    <property type="match status" value="1"/>
</dbReference>
<accession>A0A1T3CV32</accession>
<dbReference type="Gene3D" id="3.30.420.10">
    <property type="entry name" value="Ribonuclease H-like superfamily/Ribonuclease H"/>
    <property type="match status" value="1"/>
</dbReference>
<comment type="caution">
    <text evidence="3">The sequence shown here is derived from an EMBL/GenBank/DDBJ whole genome shotgun (WGS) entry which is preliminary data.</text>
</comment>
<dbReference type="InterPro" id="IPR012337">
    <property type="entry name" value="RNaseH-like_sf"/>
</dbReference>
<dbReference type="AlphaFoldDB" id="A0A1T3CV32"/>
<dbReference type="InterPro" id="IPR048519">
    <property type="entry name" value="Gfd2/YDR514C-like_C"/>
</dbReference>
<proteinExistence type="predicted"/>
<protein>
    <recommendedName>
        <fullName evidence="2">Gfd2/YDR514C-like C-terminal domain-containing protein</fullName>
    </recommendedName>
</protein>
<dbReference type="PANTHER" id="PTHR28083">
    <property type="entry name" value="GOOD FOR FULL DBP5 ACTIVITY PROTEIN 2"/>
    <property type="match status" value="1"/>
</dbReference>
<gene>
    <name evidence="3" type="ORF">A0O28_0090600</name>
</gene>
<dbReference type="GO" id="GO:0003676">
    <property type="term" value="F:nucleic acid binding"/>
    <property type="evidence" value="ECO:0007669"/>
    <property type="project" value="InterPro"/>
</dbReference>
<evidence type="ECO:0000259" key="2">
    <source>
        <dbReference type="Pfam" id="PF21762"/>
    </source>
</evidence>
<dbReference type="Proteomes" id="UP000191004">
    <property type="component" value="Unassembled WGS sequence"/>
</dbReference>
<dbReference type="InterPro" id="IPR036397">
    <property type="entry name" value="RNaseH_sf"/>
</dbReference>
<evidence type="ECO:0000313" key="4">
    <source>
        <dbReference type="Proteomes" id="UP000191004"/>
    </source>
</evidence>
<dbReference type="EMBL" id="LVVK01000006">
    <property type="protein sequence ID" value="OPB44922.1"/>
    <property type="molecule type" value="Genomic_DNA"/>
</dbReference>
<keyword evidence="4" id="KW-1185">Reference proteome</keyword>
<dbReference type="OrthoDB" id="5953249at2759"/>
<feature type="region of interest" description="Disordered" evidence="1">
    <location>
        <begin position="293"/>
        <end position="325"/>
    </location>
</feature>
<reference evidence="3 4" key="1">
    <citation type="submission" date="2016-04" db="EMBL/GenBank/DDBJ databases">
        <title>Multiple horizontal gene transfer events from other fungi enriched the ability of the initially mycotrophic fungus Trichoderma (Ascomycota) to feed on dead plant biomass.</title>
        <authorList>
            <person name="Atanasova L."/>
            <person name="Chenthamara K."/>
            <person name="Zhang J."/>
            <person name="Grujic M."/>
            <person name="Henrissat B."/>
            <person name="Kuo A."/>
            <person name="Aertz A."/>
            <person name="Salamov A."/>
            <person name="Lipzen A."/>
            <person name="Labutti K."/>
            <person name="Barry K."/>
            <person name="Miao Y."/>
            <person name="Rahimi M.J."/>
            <person name="Shen Q."/>
            <person name="Grigoriev I.V."/>
            <person name="Kubicek C.P."/>
            <person name="Druzhinina I.S."/>
        </authorList>
    </citation>
    <scope>NUCLEOTIDE SEQUENCE [LARGE SCALE GENOMIC DNA]</scope>
    <source>
        <strain evidence="3 4">NJAU 4742</strain>
    </source>
</reference>
<feature type="domain" description="Gfd2/YDR514C-like C-terminal" evidence="2">
    <location>
        <begin position="76"/>
        <end position="220"/>
    </location>
</feature>
<evidence type="ECO:0000313" key="3">
    <source>
        <dbReference type="EMBL" id="OPB44922.1"/>
    </source>
</evidence>
<feature type="compositionally biased region" description="Basic and acidic residues" evidence="1">
    <location>
        <begin position="315"/>
        <end position="325"/>
    </location>
</feature>
<dbReference type="InterPro" id="IPR040151">
    <property type="entry name" value="Gfd2/YDR514C-like"/>
</dbReference>
<evidence type="ECO:0000256" key="1">
    <source>
        <dbReference type="SAM" id="MobiDB-lite"/>
    </source>
</evidence>